<feature type="transmembrane region" description="Helical" evidence="1">
    <location>
        <begin position="80"/>
        <end position="101"/>
    </location>
</feature>
<reference evidence="2 3" key="1">
    <citation type="journal article" date="2017" name="Int. J. Syst. Evol. Microbiol.">
        <title>Jeotgalibaca porci sp. nov. and Jeotgalibaca arthritidis sp. nov., isolated from pigs, and emended description of the genus Jeotgalibaca.</title>
        <authorList>
            <person name="Zamora L."/>
            <person name="Perez-Sancho M."/>
            <person name="Dominguez L."/>
            <person name="Fernandez-Garayzabal J.F."/>
            <person name="Vela A.I."/>
        </authorList>
    </citation>
    <scope>NUCLEOTIDE SEQUENCE [LARGE SCALE GENOMIC DNA]</scope>
    <source>
        <strain evidence="2 3">CCUG 69148</strain>
    </source>
</reference>
<keyword evidence="1" id="KW-0472">Membrane</keyword>
<feature type="transmembrane region" description="Helical" evidence="1">
    <location>
        <begin position="12"/>
        <end position="30"/>
    </location>
</feature>
<organism evidence="2 3">
    <name type="scientific">Jeotgalibaca porci</name>
    <dbReference type="NCBI Taxonomy" id="1868793"/>
    <lineage>
        <taxon>Bacteria</taxon>
        <taxon>Bacillati</taxon>
        <taxon>Bacillota</taxon>
        <taxon>Bacilli</taxon>
        <taxon>Lactobacillales</taxon>
        <taxon>Carnobacteriaceae</taxon>
        <taxon>Jeotgalibaca</taxon>
    </lineage>
</organism>
<dbReference type="EMBL" id="CP049889">
    <property type="protein sequence ID" value="QIK52424.1"/>
    <property type="molecule type" value="Genomic_DNA"/>
</dbReference>
<keyword evidence="1" id="KW-1133">Transmembrane helix</keyword>
<evidence type="ECO:0000313" key="3">
    <source>
        <dbReference type="Proteomes" id="UP000501830"/>
    </source>
</evidence>
<protein>
    <submittedName>
        <fullName evidence="2">Uncharacterized protein</fullName>
    </submittedName>
</protein>
<dbReference type="Proteomes" id="UP000501830">
    <property type="component" value="Chromosome"/>
</dbReference>
<dbReference type="AlphaFoldDB" id="A0A6G7WJH0"/>
<keyword evidence="1" id="KW-0812">Transmembrane</keyword>
<keyword evidence="3" id="KW-1185">Reference proteome</keyword>
<feature type="transmembrane region" description="Helical" evidence="1">
    <location>
        <begin position="42"/>
        <end position="60"/>
    </location>
</feature>
<evidence type="ECO:0000313" key="2">
    <source>
        <dbReference type="EMBL" id="QIK52424.1"/>
    </source>
</evidence>
<name>A0A6G7WJH0_9LACT</name>
<gene>
    <name evidence="2" type="ORF">G7058_10435</name>
</gene>
<dbReference type="KEGG" id="jpo:G7058_10435"/>
<accession>A0A6G7WJH0</accession>
<proteinExistence type="predicted"/>
<evidence type="ECO:0000256" key="1">
    <source>
        <dbReference type="SAM" id="Phobius"/>
    </source>
</evidence>
<dbReference type="RefSeq" id="WP_166063453.1">
    <property type="nucleotide sequence ID" value="NZ_CP049889.1"/>
</dbReference>
<dbReference type="GeneID" id="94553702"/>
<sequence length="108" mass="12229">MFNLFDYGWLNMSSLVFGLIAWIIPIFNIIRHKKRGNNHSIPTLLSMGSCAIALWSQLSYNIYLIEINDYPALLDTVGTLNWVAAILIFTTIILNVISITLNRNVVSD</sequence>